<evidence type="ECO:0000256" key="5">
    <source>
        <dbReference type="ARBA" id="ARBA00022552"/>
    </source>
</evidence>
<evidence type="ECO:0000256" key="2">
    <source>
        <dbReference type="ARBA" id="ARBA00009334"/>
    </source>
</evidence>
<comment type="function">
    <text evidence="11">ATP-dependent RNA helicase required for 60S ribosomal subunit synthesis. Involved in efficient pre-rRNA processing, predominantly at site A3, which is necessary for the normal formation of 25S and 5.8S rRNAs.</text>
</comment>
<dbReference type="InterPro" id="IPR027417">
    <property type="entry name" value="P-loop_NTPase"/>
</dbReference>
<proteinExistence type="inferred from homology"/>
<dbReference type="SUPFAM" id="SSF52540">
    <property type="entry name" value="P-loop containing nucleoside triphosphate hydrolases"/>
    <property type="match status" value="1"/>
</dbReference>
<evidence type="ECO:0000256" key="12">
    <source>
        <dbReference type="RuleBase" id="RU000492"/>
    </source>
</evidence>
<evidence type="ECO:0000256" key="13">
    <source>
        <dbReference type="SAM" id="MobiDB-lite"/>
    </source>
</evidence>
<evidence type="ECO:0000313" key="16">
    <source>
        <dbReference type="EMBL" id="GAQ82734.1"/>
    </source>
</evidence>
<dbReference type="FunFam" id="3.40.50.300:FF:000008">
    <property type="entry name" value="ATP-dependent RNA helicase RhlB"/>
    <property type="match status" value="1"/>
</dbReference>
<dbReference type="SMART" id="SM00490">
    <property type="entry name" value="HELICc"/>
    <property type="match status" value="1"/>
</dbReference>
<dbReference type="Pfam" id="PF00270">
    <property type="entry name" value="DEAD"/>
    <property type="match status" value="1"/>
</dbReference>
<dbReference type="PROSITE" id="PS51192">
    <property type="entry name" value="HELICASE_ATP_BIND_1"/>
    <property type="match status" value="1"/>
</dbReference>
<keyword evidence="6 12" id="KW-0547">Nucleotide-binding</keyword>
<dbReference type="GO" id="GO:0006364">
    <property type="term" value="P:rRNA processing"/>
    <property type="evidence" value="ECO:0000318"/>
    <property type="project" value="GO_Central"/>
</dbReference>
<evidence type="ECO:0000256" key="4">
    <source>
        <dbReference type="ARBA" id="ARBA00022517"/>
    </source>
</evidence>
<dbReference type="PROSITE" id="PS00039">
    <property type="entry name" value="DEAD_ATP_HELICASE"/>
    <property type="match status" value="1"/>
</dbReference>
<dbReference type="AlphaFoldDB" id="A0A1Y1HVT1"/>
<dbReference type="GO" id="GO:0003729">
    <property type="term" value="F:mRNA binding"/>
    <property type="evidence" value="ECO:0000318"/>
    <property type="project" value="GO_Central"/>
</dbReference>
<evidence type="ECO:0000256" key="6">
    <source>
        <dbReference type="ARBA" id="ARBA00022741"/>
    </source>
</evidence>
<dbReference type="InterPro" id="IPR000629">
    <property type="entry name" value="RNA-helicase_DEAD-box_CS"/>
</dbReference>
<dbReference type="InterPro" id="IPR044742">
    <property type="entry name" value="DEAD/DEAH_RhlB"/>
</dbReference>
<reference evidence="16 17" key="1">
    <citation type="journal article" date="2014" name="Nat. Commun.">
        <title>Klebsormidium flaccidum genome reveals primary factors for plant terrestrial adaptation.</title>
        <authorList>
            <person name="Hori K."/>
            <person name="Maruyama F."/>
            <person name="Fujisawa T."/>
            <person name="Togashi T."/>
            <person name="Yamamoto N."/>
            <person name="Seo M."/>
            <person name="Sato S."/>
            <person name="Yamada T."/>
            <person name="Mori H."/>
            <person name="Tajima N."/>
            <person name="Moriyama T."/>
            <person name="Ikeuchi M."/>
            <person name="Watanabe M."/>
            <person name="Wada H."/>
            <person name="Kobayashi K."/>
            <person name="Saito M."/>
            <person name="Masuda T."/>
            <person name="Sasaki-Sekimoto Y."/>
            <person name="Mashiguchi K."/>
            <person name="Awai K."/>
            <person name="Shimojima M."/>
            <person name="Masuda S."/>
            <person name="Iwai M."/>
            <person name="Nobusawa T."/>
            <person name="Narise T."/>
            <person name="Kondo S."/>
            <person name="Saito H."/>
            <person name="Sato R."/>
            <person name="Murakawa M."/>
            <person name="Ihara Y."/>
            <person name="Oshima-Yamada Y."/>
            <person name="Ohtaka K."/>
            <person name="Satoh M."/>
            <person name="Sonobe K."/>
            <person name="Ishii M."/>
            <person name="Ohtani R."/>
            <person name="Kanamori-Sato M."/>
            <person name="Honoki R."/>
            <person name="Miyazaki D."/>
            <person name="Mochizuki H."/>
            <person name="Umetsu J."/>
            <person name="Higashi K."/>
            <person name="Shibata D."/>
            <person name="Kamiya Y."/>
            <person name="Sato N."/>
            <person name="Nakamura Y."/>
            <person name="Tabata S."/>
            <person name="Ida S."/>
            <person name="Kurokawa K."/>
            <person name="Ohta H."/>
        </authorList>
    </citation>
    <scope>NUCLEOTIDE SEQUENCE [LARGE SCALE GENOMIC DNA]</scope>
    <source>
        <strain evidence="16 17">NIES-2285</strain>
    </source>
</reference>
<evidence type="ECO:0000256" key="11">
    <source>
        <dbReference type="ARBA" id="ARBA00037449"/>
    </source>
</evidence>
<dbReference type="GO" id="GO:0005730">
    <property type="term" value="C:nucleolus"/>
    <property type="evidence" value="ECO:0000318"/>
    <property type="project" value="GO_Central"/>
</dbReference>
<dbReference type="OrthoDB" id="196131at2759"/>
<accession>A0A1Y1HVT1</accession>
<keyword evidence="5" id="KW-0698">rRNA processing</keyword>
<evidence type="ECO:0000256" key="10">
    <source>
        <dbReference type="ARBA" id="ARBA00023242"/>
    </source>
</evidence>
<dbReference type="OMA" id="KKTHDMY"/>
<name>A0A1Y1HVT1_KLENI</name>
<keyword evidence="10" id="KW-0539">Nucleus</keyword>
<dbReference type="Pfam" id="PF00271">
    <property type="entry name" value="Helicase_C"/>
    <property type="match status" value="1"/>
</dbReference>
<organism evidence="16 17">
    <name type="scientific">Klebsormidium nitens</name>
    <name type="common">Green alga</name>
    <name type="synonym">Ulothrix nitens</name>
    <dbReference type="NCBI Taxonomy" id="105231"/>
    <lineage>
        <taxon>Eukaryota</taxon>
        <taxon>Viridiplantae</taxon>
        <taxon>Streptophyta</taxon>
        <taxon>Klebsormidiophyceae</taxon>
        <taxon>Klebsormidiales</taxon>
        <taxon>Klebsormidiaceae</taxon>
        <taxon>Klebsormidium</taxon>
    </lineage>
</organism>
<dbReference type="GO" id="GO:0003724">
    <property type="term" value="F:RNA helicase activity"/>
    <property type="evidence" value="ECO:0000318"/>
    <property type="project" value="GO_Central"/>
</dbReference>
<evidence type="ECO:0000256" key="7">
    <source>
        <dbReference type="ARBA" id="ARBA00022801"/>
    </source>
</evidence>
<feature type="compositionally biased region" description="Basic residues" evidence="13">
    <location>
        <begin position="131"/>
        <end position="140"/>
    </location>
</feature>
<dbReference type="STRING" id="105231.A0A1Y1HVT1"/>
<dbReference type="PANTHER" id="PTHR47958">
    <property type="entry name" value="ATP-DEPENDENT RNA HELICASE DBP3"/>
    <property type="match status" value="1"/>
</dbReference>
<feature type="compositionally biased region" description="Low complexity" evidence="13">
    <location>
        <begin position="108"/>
        <end position="117"/>
    </location>
</feature>
<gene>
    <name evidence="16" type="ORF">KFL_001220030</name>
</gene>
<feature type="compositionally biased region" description="Basic and acidic residues" evidence="13">
    <location>
        <begin position="156"/>
        <end position="165"/>
    </location>
</feature>
<keyword evidence="17" id="KW-1185">Reference proteome</keyword>
<dbReference type="InterPro" id="IPR001650">
    <property type="entry name" value="Helicase_C-like"/>
</dbReference>
<evidence type="ECO:0000259" key="15">
    <source>
        <dbReference type="PROSITE" id="PS51194"/>
    </source>
</evidence>
<sequence>MGKKDKKMVPALADSSIGLDGAAALEKAKKRKKDGVESLEQGAEAKKLKMSIEDGFEGGVVKKEKKQKKNKGLDVNEEEPSSSAVVEEAGEVENIERKKKKKKKGLNVEEVVVNVLEPNGAVSAGQDTNGKQKKKEKKAKQTGGEIGGDVAEIESGADHKEEAGSKKKKAKKEKNGLVEETMANEVFEKKKKKDKGANGSVGVSSEGGDLGSARAALNMVVTGRDANTAKFRPLQTFDEANLPEVLLHGCAGFASPSPIQAQAWPIALAGRDLIGIAKTGSGKTIAFAVPALSHITKLGKPPKSPACLVLAPTRELAIQIAEVFENAGKRCGVKTVCVYGGVPKGPQKAAIRAGATVVVATPGRLQDLVDEGACAIGQCGMLVLDEADRMLDLGFEPAIRKIIGLLPKAHQTSMFSATWPPEVAKLAAEFLRDPLKITIGSEDLTANHDVTQIVEVCEPTGREPKLEQLLRKYHADRKTRVLVFVLYKKEAAQMETYLTRKGWKAVAIHGDKGQADRSSALQHFRDGTIPLLIATDVAARGLDIPNVEYVINYSFPLTAEDYVHRIGRTGRAGKKGIAHTFFTVNDKARAGELQNILREAGQPVPEALTAFGTTVKKKESKLYGAHFREVDLDAKATKISFDSDDE</sequence>
<feature type="domain" description="Helicase ATP-binding" evidence="14">
    <location>
        <begin position="264"/>
        <end position="437"/>
    </location>
</feature>
<protein>
    <recommendedName>
        <fullName evidence="3">RNA helicase</fullName>
        <ecNumber evidence="3">3.6.4.13</ecNumber>
    </recommendedName>
</protein>
<feature type="region of interest" description="Disordered" evidence="13">
    <location>
        <begin position="57"/>
        <end position="208"/>
    </location>
</feature>
<dbReference type="GO" id="GO:0016787">
    <property type="term" value="F:hydrolase activity"/>
    <property type="evidence" value="ECO:0007669"/>
    <property type="project" value="UniProtKB-KW"/>
</dbReference>
<dbReference type="Gene3D" id="3.40.50.300">
    <property type="entry name" value="P-loop containing nucleotide triphosphate hydrolases"/>
    <property type="match status" value="2"/>
</dbReference>
<keyword evidence="7 12" id="KW-0378">Hydrolase</keyword>
<keyword evidence="9 12" id="KW-0067">ATP-binding</keyword>
<dbReference type="Proteomes" id="UP000054558">
    <property type="component" value="Unassembled WGS sequence"/>
</dbReference>
<evidence type="ECO:0000313" key="17">
    <source>
        <dbReference type="Proteomes" id="UP000054558"/>
    </source>
</evidence>
<comment type="subcellular location">
    <subcellularLocation>
        <location evidence="1">Nucleus</location>
        <location evidence="1">Nucleolus</location>
    </subcellularLocation>
</comment>
<evidence type="ECO:0000256" key="3">
    <source>
        <dbReference type="ARBA" id="ARBA00012552"/>
    </source>
</evidence>
<dbReference type="CDD" id="cd18787">
    <property type="entry name" value="SF2_C_DEAD"/>
    <property type="match status" value="1"/>
</dbReference>
<dbReference type="CDD" id="cd00268">
    <property type="entry name" value="DEADc"/>
    <property type="match status" value="1"/>
</dbReference>
<evidence type="ECO:0000256" key="9">
    <source>
        <dbReference type="ARBA" id="ARBA00022840"/>
    </source>
</evidence>
<dbReference type="InterPro" id="IPR011545">
    <property type="entry name" value="DEAD/DEAH_box_helicase_dom"/>
</dbReference>
<evidence type="ECO:0000256" key="1">
    <source>
        <dbReference type="ARBA" id="ARBA00004604"/>
    </source>
</evidence>
<dbReference type="PROSITE" id="PS51194">
    <property type="entry name" value="HELICASE_CTER"/>
    <property type="match status" value="1"/>
</dbReference>
<dbReference type="GO" id="GO:0005524">
    <property type="term" value="F:ATP binding"/>
    <property type="evidence" value="ECO:0007669"/>
    <property type="project" value="UniProtKB-KW"/>
</dbReference>
<keyword evidence="4" id="KW-0690">Ribosome biogenesis</keyword>
<dbReference type="InterPro" id="IPR014001">
    <property type="entry name" value="Helicase_ATP-bd"/>
</dbReference>
<evidence type="ECO:0000256" key="8">
    <source>
        <dbReference type="ARBA" id="ARBA00022806"/>
    </source>
</evidence>
<dbReference type="EC" id="3.6.4.13" evidence="3"/>
<dbReference type="EMBL" id="DF237071">
    <property type="protein sequence ID" value="GAQ82734.1"/>
    <property type="molecule type" value="Genomic_DNA"/>
</dbReference>
<feature type="domain" description="Helicase C-terminal" evidence="15">
    <location>
        <begin position="465"/>
        <end position="612"/>
    </location>
</feature>
<evidence type="ECO:0000259" key="14">
    <source>
        <dbReference type="PROSITE" id="PS51192"/>
    </source>
</evidence>
<dbReference type="SMART" id="SM00487">
    <property type="entry name" value="DEXDc"/>
    <property type="match status" value="1"/>
</dbReference>
<keyword evidence="8 12" id="KW-0347">Helicase</keyword>
<comment type="similarity">
    <text evidence="2">Belongs to the DEAD box helicase family. DDX5/DBP2 subfamily.</text>
</comment>